<gene>
    <name evidence="4" type="ORF">BST13_17240</name>
</gene>
<evidence type="ECO:0000313" key="4">
    <source>
        <dbReference type="EMBL" id="ORA34534.1"/>
    </source>
</evidence>
<dbReference type="PRINTS" id="PR00080">
    <property type="entry name" value="SDRFAMILY"/>
</dbReference>
<evidence type="ECO:0000313" key="5">
    <source>
        <dbReference type="Proteomes" id="UP000192448"/>
    </source>
</evidence>
<dbReference type="PANTHER" id="PTHR44196:SF1">
    <property type="entry name" value="DEHYDROGENASE_REDUCTASE SDR FAMILY MEMBER 7B"/>
    <property type="match status" value="1"/>
</dbReference>
<dbReference type="GO" id="GO:0016491">
    <property type="term" value="F:oxidoreductase activity"/>
    <property type="evidence" value="ECO:0007669"/>
    <property type="project" value="UniProtKB-KW"/>
</dbReference>
<evidence type="ECO:0000256" key="2">
    <source>
        <dbReference type="ARBA" id="ARBA00023002"/>
    </source>
</evidence>
<dbReference type="Gene3D" id="3.40.50.720">
    <property type="entry name" value="NAD(P)-binding Rossmann-like Domain"/>
    <property type="match status" value="1"/>
</dbReference>
<dbReference type="SUPFAM" id="SSF51735">
    <property type="entry name" value="NAD(P)-binding Rossmann-fold domains"/>
    <property type="match status" value="1"/>
</dbReference>
<name>A0A1X0AWT2_9MYCO</name>
<sequence>MSFVGKHAIVTGAGSGIGAALSRALADRGAKVVCADIDGSAAESVAAATGGVAVKLDVTDAVAVQRTVDDVLDRAGRLDFMFNNAGIFWGGDTEKLSLQQWNSIIDVNLRGVVHGIAAAYPVMIAQKAGHIINTASLAGLTAAGQLSSYVATKHAVVGLSLSLRAEAAAHGIGVLAVCPGAVETPILDKGAVGGFDGREYFFRGHRTSRGYPPDRLAADTLRAVEAHKALLVRPARASVAWMLGRLSPTLLNRISIGYVERQRRSQQSPASRG</sequence>
<dbReference type="RefSeq" id="WP_083165284.1">
    <property type="nucleotide sequence ID" value="NZ_MVHF01000016.1"/>
</dbReference>
<dbReference type="GO" id="GO:0016020">
    <property type="term" value="C:membrane"/>
    <property type="evidence" value="ECO:0007669"/>
    <property type="project" value="TreeGrafter"/>
</dbReference>
<dbReference type="Pfam" id="PF00106">
    <property type="entry name" value="adh_short"/>
    <property type="match status" value="1"/>
</dbReference>
<organism evidence="4 5">
    <name type="scientific">Mycobacterium aquaticum</name>
    <dbReference type="NCBI Taxonomy" id="1927124"/>
    <lineage>
        <taxon>Bacteria</taxon>
        <taxon>Bacillati</taxon>
        <taxon>Actinomycetota</taxon>
        <taxon>Actinomycetes</taxon>
        <taxon>Mycobacteriales</taxon>
        <taxon>Mycobacteriaceae</taxon>
        <taxon>Mycobacterium</taxon>
    </lineage>
</organism>
<dbReference type="Proteomes" id="UP000192448">
    <property type="component" value="Unassembled WGS sequence"/>
</dbReference>
<keyword evidence="5" id="KW-1185">Reference proteome</keyword>
<dbReference type="EMBL" id="MVHF01000016">
    <property type="protein sequence ID" value="ORA34534.1"/>
    <property type="molecule type" value="Genomic_DNA"/>
</dbReference>
<dbReference type="PROSITE" id="PS00061">
    <property type="entry name" value="ADH_SHORT"/>
    <property type="match status" value="1"/>
</dbReference>
<comment type="similarity">
    <text evidence="1 3">Belongs to the short-chain dehydrogenases/reductases (SDR) family.</text>
</comment>
<keyword evidence="2" id="KW-0560">Oxidoreductase</keyword>
<dbReference type="PANTHER" id="PTHR44196">
    <property type="entry name" value="DEHYDROGENASE/REDUCTASE SDR FAMILY MEMBER 7B"/>
    <property type="match status" value="1"/>
</dbReference>
<accession>A0A1X0AWT2</accession>
<proteinExistence type="inferred from homology"/>
<dbReference type="AlphaFoldDB" id="A0A1X0AWT2"/>
<dbReference type="InterPro" id="IPR036291">
    <property type="entry name" value="NAD(P)-bd_dom_sf"/>
</dbReference>
<dbReference type="InterPro" id="IPR020904">
    <property type="entry name" value="Sc_DH/Rdtase_CS"/>
</dbReference>
<dbReference type="OrthoDB" id="9775296at2"/>
<evidence type="ECO:0000256" key="3">
    <source>
        <dbReference type="RuleBase" id="RU000363"/>
    </source>
</evidence>
<protein>
    <submittedName>
        <fullName evidence="4">Short-chain dehydrogenase</fullName>
    </submittedName>
</protein>
<reference evidence="4 5" key="1">
    <citation type="submission" date="2017-02" db="EMBL/GenBank/DDBJ databases">
        <title>The new phylogeny of genus Mycobacterium.</title>
        <authorList>
            <person name="Tortoli E."/>
            <person name="Trovato A."/>
            <person name="Cirillo D.M."/>
        </authorList>
    </citation>
    <scope>NUCLEOTIDE SEQUENCE [LARGE SCALE GENOMIC DNA]</scope>
    <source>
        <strain evidence="4 5">RW6</strain>
    </source>
</reference>
<dbReference type="FunFam" id="3.40.50.720:FF:000084">
    <property type="entry name" value="Short-chain dehydrogenase reductase"/>
    <property type="match status" value="1"/>
</dbReference>
<dbReference type="PRINTS" id="PR00081">
    <property type="entry name" value="GDHRDH"/>
</dbReference>
<evidence type="ECO:0000256" key="1">
    <source>
        <dbReference type="ARBA" id="ARBA00006484"/>
    </source>
</evidence>
<dbReference type="InterPro" id="IPR002347">
    <property type="entry name" value="SDR_fam"/>
</dbReference>
<dbReference type="CDD" id="cd05233">
    <property type="entry name" value="SDR_c"/>
    <property type="match status" value="1"/>
</dbReference>
<dbReference type="STRING" id="1927124.BST13_17240"/>
<comment type="caution">
    <text evidence="4">The sequence shown here is derived from an EMBL/GenBank/DDBJ whole genome shotgun (WGS) entry which is preliminary data.</text>
</comment>